<keyword evidence="2" id="KW-1185">Reference proteome</keyword>
<accession>A0ABU8B605</accession>
<name>A0ABU8B605_9BRAD</name>
<reference evidence="1 2" key="1">
    <citation type="submission" date="2024-02" db="EMBL/GenBank/DDBJ databases">
        <title>Adaptive strategies in a cosmopolitan and abundant soil bacterium.</title>
        <authorList>
            <person name="Carini P."/>
        </authorList>
    </citation>
    <scope>NUCLEOTIDE SEQUENCE [LARGE SCALE GENOMIC DNA]</scope>
    <source>
        <strain evidence="1 2">AZCC 1608</strain>
    </source>
</reference>
<organism evidence="1 2">
    <name type="scientific">Bradyrhizobium algeriense</name>
    <dbReference type="NCBI Taxonomy" id="634784"/>
    <lineage>
        <taxon>Bacteria</taxon>
        <taxon>Pseudomonadati</taxon>
        <taxon>Pseudomonadota</taxon>
        <taxon>Alphaproteobacteria</taxon>
        <taxon>Hyphomicrobiales</taxon>
        <taxon>Nitrobacteraceae</taxon>
        <taxon>Bradyrhizobium</taxon>
    </lineage>
</organism>
<dbReference type="EMBL" id="JAZHRV010000001">
    <property type="protein sequence ID" value="MEH2553910.1"/>
    <property type="molecule type" value="Genomic_DNA"/>
</dbReference>
<dbReference type="Pfam" id="PF11339">
    <property type="entry name" value="DUF3141"/>
    <property type="match status" value="1"/>
</dbReference>
<dbReference type="Proteomes" id="UP001364224">
    <property type="component" value="Unassembled WGS sequence"/>
</dbReference>
<gene>
    <name evidence="1" type="ORF">V1286_001439</name>
</gene>
<proteinExistence type="predicted"/>
<protein>
    <submittedName>
        <fullName evidence="1">Uncharacterized protein</fullName>
    </submittedName>
</protein>
<dbReference type="InterPro" id="IPR024501">
    <property type="entry name" value="DUF3141"/>
</dbReference>
<sequence length="249" mass="27226">MPPLLVSNRAPKKSPQCLAFRRILKWLHAPNGRCSLDLYQWSLPPGRNPHAGLQAVREASMSTNKPAFSGEALRGLFASGLEYLVDTGQRSVLFLDVMRQRGLQYREHIAETAPHVLNYEVELIVDGRTLRQAAWRLITSAARSWWLILVRVTGRESATRSGRMGRPSSVPFTRRSGISASSSPVLEPAASLAAIPKLLPPDEDERRAGLEAIRGVLSASAEISGEAAKRLDRVTELFGLAGTPQAKAS</sequence>
<evidence type="ECO:0000313" key="1">
    <source>
        <dbReference type="EMBL" id="MEH2553910.1"/>
    </source>
</evidence>
<evidence type="ECO:0000313" key="2">
    <source>
        <dbReference type="Proteomes" id="UP001364224"/>
    </source>
</evidence>
<comment type="caution">
    <text evidence="1">The sequence shown here is derived from an EMBL/GenBank/DDBJ whole genome shotgun (WGS) entry which is preliminary data.</text>
</comment>